<evidence type="ECO:0000313" key="2">
    <source>
        <dbReference type="Proteomes" id="UP000477739"/>
    </source>
</evidence>
<accession>A0A6L6INY0</accession>
<comment type="caution">
    <text evidence="1">The sequence shown here is derived from an EMBL/GenBank/DDBJ whole genome shotgun (WGS) entry which is preliminary data.</text>
</comment>
<reference evidence="1 2" key="1">
    <citation type="submission" date="2019-11" db="EMBL/GenBank/DDBJ databases">
        <title>Escherichia alba sp. nov. isolated from the gut of plastic-eating superworms Zophobas atratus.</title>
        <authorList>
            <person name="Yang Y."/>
        </authorList>
    </citation>
    <scope>NUCLEOTIDE SEQUENCE [LARGE SCALE GENOMIC DNA]</scope>
    <source>
        <strain evidence="2">BIT-B35</strain>
    </source>
</reference>
<keyword evidence="2" id="KW-1185">Reference proteome</keyword>
<organism evidence="1 2">
    <name type="scientific">Intestinirhabdus alba</name>
    <dbReference type="NCBI Taxonomy" id="2899544"/>
    <lineage>
        <taxon>Bacteria</taxon>
        <taxon>Pseudomonadati</taxon>
        <taxon>Pseudomonadota</taxon>
        <taxon>Gammaproteobacteria</taxon>
        <taxon>Enterobacterales</taxon>
        <taxon>Enterobacteriaceae</taxon>
        <taxon>Intestinirhabdus</taxon>
    </lineage>
</organism>
<dbReference type="AlphaFoldDB" id="A0A6L6INY0"/>
<proteinExistence type="predicted"/>
<dbReference type="EMBL" id="WMJZ01000010">
    <property type="protein sequence ID" value="MTH46483.1"/>
    <property type="molecule type" value="Genomic_DNA"/>
</dbReference>
<dbReference type="RefSeq" id="WP_155108109.1">
    <property type="nucleotide sequence ID" value="NZ_WMJZ01000010.1"/>
</dbReference>
<sequence>MRFSLYQFLTRYRPSPFPVIQEPKAHQAWQSVLSLLNAPDRRRFILQRIGNGNPLPVSYFW</sequence>
<name>A0A6L6INY0_9ENTR</name>
<protein>
    <submittedName>
        <fullName evidence="1">Uncharacterized protein</fullName>
    </submittedName>
</protein>
<dbReference type="Proteomes" id="UP000477739">
    <property type="component" value="Unassembled WGS sequence"/>
</dbReference>
<gene>
    <name evidence="1" type="ORF">GJV78_09510</name>
</gene>
<evidence type="ECO:0000313" key="1">
    <source>
        <dbReference type="EMBL" id="MTH46483.1"/>
    </source>
</evidence>